<name>I9RWR0_9BACE</name>
<dbReference type="SUPFAM" id="SSF49899">
    <property type="entry name" value="Concanavalin A-like lectins/glucanases"/>
    <property type="match status" value="2"/>
</dbReference>
<sequence>MGQVGKIFSLVVGCCFCFSWVQAQVVNYALRLSGSDYVTCGQVSEVDGKNEYAVQFLMSPQEWSTGAYIFKRGSGTSEFSVRLSSVQGNIIFKVADQEISVTGISVNGWTQVSLGVFANGADTWVNGVKTWNANNKLQMPSSNENLVLGQGFKGRLDEFRLWNTAMPSDSKELLMFQNTVNKFHPQWEHLVLYYKFDQEQCPDIVDYKFTHHGTLSNGIAQREKVTDNDYFRYRVVSGYSDFNRHSDRLQIDKDMHLLTNDLIFLNASVNGKTGEVTMTALDDATVTGGAAYLAMDGERSGILVLDGTGEVNLGKALREGAPASAAATIEGWFNVKEWAENAVLFEQKESDTNLFGIYLGKDENKQLVIKADGWQMECNDVFNVGQWQHIAVTMDPNSSRNPIRLYVNNKVTSGTITRPSNGVMYTLKDINADAMAGFGFIGKMDDLMVWRNARTSFASDMDGTLSAAKFPGGGSDAIFFDGYWRFDRENNIGYNSRGWKAMIEQTRNLYEGYRGFKIRIGLISSDSDANGNKNWPNYIGNESWRTNIAKGIEALLPYCDGVDIDLEWLDNNPNNSKWASYGAMVKAIRAVMPDNKIFSVSLHPVSYTMPLDAIGAVDFVTFQNYGPRKSSLVWDAYASFYTTAVNYGYPAEKIRLSMATTAVMSDNSAKNVKGYKDLDFSTVTPESNTGTIGGVSYTFNGVKEVQKKMQLLVDNNTGGCMYFDMGNDLSVQNELSLVRALSLTIHSNVDTLVTKVDKDPVGIIKEKYPHSTQINVYPNPSDGNFQVDVPFEGKVVCDLFSISGNKVYSTIGEKQIRFSLDSLLEGLYVLKVSSSTGGATAKVQIK</sequence>
<dbReference type="AlphaFoldDB" id="I9RWR0"/>
<dbReference type="HOGENOM" id="CLU_335464_0_0_10"/>
<feature type="domain" description="Secretion system C-terminal sorting" evidence="1">
    <location>
        <begin position="776"/>
        <end position="845"/>
    </location>
</feature>
<dbReference type="InterPro" id="IPR013320">
    <property type="entry name" value="ConA-like_dom_sf"/>
</dbReference>
<dbReference type="InterPro" id="IPR017853">
    <property type="entry name" value="GH"/>
</dbReference>
<proteinExistence type="predicted"/>
<dbReference type="InterPro" id="IPR026444">
    <property type="entry name" value="Secre_tail"/>
</dbReference>
<dbReference type="PATRIC" id="fig|997884.3.peg.3308"/>
<reference evidence="2 3" key="1">
    <citation type="submission" date="2012-02" db="EMBL/GenBank/DDBJ databases">
        <title>The Genome Sequence of Bacteroides nordii CL02T12C05.</title>
        <authorList>
            <consortium name="The Broad Institute Genome Sequencing Platform"/>
            <person name="Earl A."/>
            <person name="Ward D."/>
            <person name="Feldgarden M."/>
            <person name="Gevers D."/>
            <person name="Zitomersky N.L."/>
            <person name="Coyne M.J."/>
            <person name="Comstock L.E."/>
            <person name="Young S.K."/>
            <person name="Zeng Q."/>
            <person name="Gargeya S."/>
            <person name="Fitzgerald M."/>
            <person name="Haas B."/>
            <person name="Abouelleil A."/>
            <person name="Alvarado L."/>
            <person name="Arachchi H.M."/>
            <person name="Berlin A."/>
            <person name="Chapman S.B."/>
            <person name="Gearin G."/>
            <person name="Goldberg J."/>
            <person name="Griggs A."/>
            <person name="Gujja S."/>
            <person name="Hansen M."/>
            <person name="Heiman D."/>
            <person name="Howarth C."/>
            <person name="Larimer J."/>
            <person name="Lui A."/>
            <person name="MacDonald P.J.P."/>
            <person name="McCowen C."/>
            <person name="Montmayeur A."/>
            <person name="Murphy C."/>
            <person name="Neiman D."/>
            <person name="Pearson M."/>
            <person name="Priest M."/>
            <person name="Roberts A."/>
            <person name="Saif S."/>
            <person name="Shea T."/>
            <person name="Sisk P."/>
            <person name="Stolte C."/>
            <person name="Sykes S."/>
            <person name="Wortman J."/>
            <person name="Nusbaum C."/>
            <person name="Birren B."/>
        </authorList>
    </citation>
    <scope>NUCLEOTIDE SEQUENCE [LARGE SCALE GENOMIC DNA]</scope>
    <source>
        <strain evidence="2 3">CL02T12C05</strain>
    </source>
</reference>
<gene>
    <name evidence="2" type="ORF">HMPREF1068_03226</name>
</gene>
<dbReference type="EMBL" id="AGXS01000021">
    <property type="protein sequence ID" value="EIY47576.1"/>
    <property type="molecule type" value="Genomic_DNA"/>
</dbReference>
<dbReference type="GO" id="GO:0004553">
    <property type="term" value="F:hydrolase activity, hydrolyzing O-glycosyl compounds"/>
    <property type="evidence" value="ECO:0007669"/>
    <property type="project" value="UniProtKB-ARBA"/>
</dbReference>
<keyword evidence="3" id="KW-1185">Reference proteome</keyword>
<evidence type="ECO:0000259" key="1">
    <source>
        <dbReference type="Pfam" id="PF18962"/>
    </source>
</evidence>
<dbReference type="Gene3D" id="2.60.120.200">
    <property type="match status" value="2"/>
</dbReference>
<evidence type="ECO:0000313" key="3">
    <source>
        <dbReference type="Proteomes" id="UP000003089"/>
    </source>
</evidence>
<accession>I9RWR0</accession>
<dbReference type="SUPFAM" id="SSF51445">
    <property type="entry name" value="(Trans)glycosidases"/>
    <property type="match status" value="1"/>
</dbReference>
<dbReference type="Gene3D" id="3.20.20.80">
    <property type="entry name" value="Glycosidases"/>
    <property type="match status" value="1"/>
</dbReference>
<dbReference type="GO" id="GO:0005975">
    <property type="term" value="P:carbohydrate metabolic process"/>
    <property type="evidence" value="ECO:0007669"/>
    <property type="project" value="UniProtKB-ARBA"/>
</dbReference>
<dbReference type="NCBIfam" id="TIGR04183">
    <property type="entry name" value="Por_Secre_tail"/>
    <property type="match status" value="1"/>
</dbReference>
<organism evidence="2 3">
    <name type="scientific">Bacteroides nordii CL02T12C05</name>
    <dbReference type="NCBI Taxonomy" id="997884"/>
    <lineage>
        <taxon>Bacteria</taxon>
        <taxon>Pseudomonadati</taxon>
        <taxon>Bacteroidota</taxon>
        <taxon>Bacteroidia</taxon>
        <taxon>Bacteroidales</taxon>
        <taxon>Bacteroidaceae</taxon>
        <taxon>Bacteroides</taxon>
    </lineage>
</organism>
<dbReference type="Pfam" id="PF18962">
    <property type="entry name" value="Por_Secre_tail"/>
    <property type="match status" value="1"/>
</dbReference>
<protein>
    <recommendedName>
        <fullName evidence="1">Secretion system C-terminal sorting domain-containing protein</fullName>
    </recommendedName>
</protein>
<comment type="caution">
    <text evidence="2">The sequence shown here is derived from an EMBL/GenBank/DDBJ whole genome shotgun (WGS) entry which is preliminary data.</text>
</comment>
<dbReference type="Pfam" id="PF13385">
    <property type="entry name" value="Laminin_G_3"/>
    <property type="match status" value="2"/>
</dbReference>
<dbReference type="Proteomes" id="UP000003089">
    <property type="component" value="Unassembled WGS sequence"/>
</dbReference>
<dbReference type="STRING" id="997884.HMPREF1068_03226"/>
<evidence type="ECO:0000313" key="2">
    <source>
        <dbReference type="EMBL" id="EIY47576.1"/>
    </source>
</evidence>
<dbReference type="eggNOG" id="COG3325">
    <property type="taxonomic scope" value="Bacteria"/>
</dbReference>